<name>A0A4Q1KSH6_9FLAO</name>
<evidence type="ECO:0000313" key="5">
    <source>
        <dbReference type="Proteomes" id="UP000289734"/>
    </source>
</evidence>
<dbReference type="AlphaFoldDB" id="A0A4Q1KSH6"/>
<dbReference type="RefSeq" id="WP_129463861.1">
    <property type="nucleotide sequence ID" value="NZ_SBKQ01000005.1"/>
</dbReference>
<dbReference type="Pfam" id="PF07804">
    <property type="entry name" value="HipA_C"/>
    <property type="match status" value="1"/>
</dbReference>
<organism evidence="4 5">
    <name type="scientific">Flavobacterium piscinae</name>
    <dbReference type="NCBI Taxonomy" id="2506424"/>
    <lineage>
        <taxon>Bacteria</taxon>
        <taxon>Pseudomonadati</taxon>
        <taxon>Bacteroidota</taxon>
        <taxon>Flavobacteriia</taxon>
        <taxon>Flavobacteriales</taxon>
        <taxon>Flavobacteriaceae</taxon>
        <taxon>Flavobacterium</taxon>
    </lineage>
</organism>
<dbReference type="GO" id="GO:0016301">
    <property type="term" value="F:kinase activity"/>
    <property type="evidence" value="ECO:0007669"/>
    <property type="project" value="UniProtKB-KW"/>
</dbReference>
<sequence>MSIKLIKYKIEKRSGLTLTAKHLDVIKSHSIVILDGTVGGDAPKDLIRLYTYGEGRKCKPQTWKKYIAKIGHKWYPNESITEHYLTVVGKCFGINIANSKVIIAEDYVRYLSEHFHNEEQTLNHGANILSRYINEDNNEWIDELDKNKVLKKEINIVDVLNAIKKIFPDEHSALFNSFFHMLLFDALTGNNDRHYYNWGVISHIKNEHKPYFSPVYDTARGLLWNDSDKKVISLHKELSHSNNKRLENYVLKSVPKISVPNNSKCNHFELIEFLKENEYFNNEHKRVWTNRTFLDEAIVKLNSEFERLFIKERREVIQYILDLRFKKIAEILNK</sequence>
<keyword evidence="5" id="KW-1185">Reference proteome</keyword>
<evidence type="ECO:0000313" key="4">
    <source>
        <dbReference type="EMBL" id="RXR33017.1"/>
    </source>
</evidence>
<gene>
    <name evidence="4" type="ORF">EQG68_05860</name>
</gene>
<proteinExistence type="predicted"/>
<keyword evidence="2" id="KW-0418">Kinase</keyword>
<evidence type="ECO:0000259" key="3">
    <source>
        <dbReference type="Pfam" id="PF07804"/>
    </source>
</evidence>
<dbReference type="InterPro" id="IPR012893">
    <property type="entry name" value="HipA-like_C"/>
</dbReference>
<dbReference type="OrthoDB" id="9812605at2"/>
<comment type="caution">
    <text evidence="4">The sequence shown here is derived from an EMBL/GenBank/DDBJ whole genome shotgun (WGS) entry which is preliminary data.</text>
</comment>
<dbReference type="Gene3D" id="1.10.1070.20">
    <property type="match status" value="1"/>
</dbReference>
<reference evidence="5" key="1">
    <citation type="submission" date="2019-01" db="EMBL/GenBank/DDBJ databases">
        <title>Cytophagaceae bacterium strain CAR-16.</title>
        <authorList>
            <person name="Chen W.-M."/>
        </authorList>
    </citation>
    <scope>NUCLEOTIDE SEQUENCE [LARGE SCALE GENOMIC DNA]</scope>
    <source>
        <strain evidence="5">ICH-30</strain>
    </source>
</reference>
<dbReference type="Proteomes" id="UP000289734">
    <property type="component" value="Unassembled WGS sequence"/>
</dbReference>
<evidence type="ECO:0000256" key="2">
    <source>
        <dbReference type="ARBA" id="ARBA00022777"/>
    </source>
</evidence>
<dbReference type="EMBL" id="SBKQ01000005">
    <property type="protein sequence ID" value="RXR33017.1"/>
    <property type="molecule type" value="Genomic_DNA"/>
</dbReference>
<keyword evidence="1" id="KW-0808">Transferase</keyword>
<protein>
    <recommendedName>
        <fullName evidence="3">HipA-like C-terminal domain-containing protein</fullName>
    </recommendedName>
</protein>
<feature type="domain" description="HipA-like C-terminal" evidence="3">
    <location>
        <begin position="38"/>
        <end position="235"/>
    </location>
</feature>
<accession>A0A4Q1KSH6</accession>
<evidence type="ECO:0000256" key="1">
    <source>
        <dbReference type="ARBA" id="ARBA00022679"/>
    </source>
</evidence>